<dbReference type="PANTHER" id="PTHR46558">
    <property type="entry name" value="TRACRIPTIONAL REGULATORY PROTEIN-RELATED-RELATED"/>
    <property type="match status" value="1"/>
</dbReference>
<name>A0A926EIC8_9FIRM</name>
<dbReference type="Pfam" id="PF01381">
    <property type="entry name" value="HTH_3"/>
    <property type="match status" value="1"/>
</dbReference>
<keyword evidence="1" id="KW-0238">DNA-binding</keyword>
<accession>A0A926EIC8</accession>
<dbReference type="GO" id="GO:0003677">
    <property type="term" value="F:DNA binding"/>
    <property type="evidence" value="ECO:0007669"/>
    <property type="project" value="UniProtKB-KW"/>
</dbReference>
<gene>
    <name evidence="3" type="ORF">H8718_20010</name>
</gene>
<dbReference type="SMART" id="SM00530">
    <property type="entry name" value="HTH_XRE"/>
    <property type="match status" value="1"/>
</dbReference>
<dbReference type="AlphaFoldDB" id="A0A926EIC8"/>
<dbReference type="InterPro" id="IPR010982">
    <property type="entry name" value="Lambda_DNA-bd_dom_sf"/>
</dbReference>
<keyword evidence="4" id="KW-1185">Reference proteome</keyword>
<comment type="caution">
    <text evidence="3">The sequence shown here is derived from an EMBL/GenBank/DDBJ whole genome shotgun (WGS) entry which is preliminary data.</text>
</comment>
<feature type="domain" description="HTH cro/C1-type" evidence="2">
    <location>
        <begin position="11"/>
        <end position="65"/>
    </location>
</feature>
<dbReference type="CDD" id="cd00093">
    <property type="entry name" value="HTH_XRE"/>
    <property type="match status" value="1"/>
</dbReference>
<dbReference type="PROSITE" id="PS50943">
    <property type="entry name" value="HTH_CROC1"/>
    <property type="match status" value="1"/>
</dbReference>
<dbReference type="InterPro" id="IPR001387">
    <property type="entry name" value="Cro/C1-type_HTH"/>
</dbReference>
<dbReference type="Proteomes" id="UP000655830">
    <property type="component" value="Unassembled WGS sequence"/>
</dbReference>
<dbReference type="RefSeq" id="WP_249334827.1">
    <property type="nucleotide sequence ID" value="NZ_JACRSY010000094.1"/>
</dbReference>
<evidence type="ECO:0000313" key="3">
    <source>
        <dbReference type="EMBL" id="MBC8581756.1"/>
    </source>
</evidence>
<dbReference type="EMBL" id="JACRSY010000094">
    <property type="protein sequence ID" value="MBC8581756.1"/>
    <property type="molecule type" value="Genomic_DNA"/>
</dbReference>
<dbReference type="SUPFAM" id="SSF47413">
    <property type="entry name" value="lambda repressor-like DNA-binding domains"/>
    <property type="match status" value="1"/>
</dbReference>
<evidence type="ECO:0000313" key="4">
    <source>
        <dbReference type="Proteomes" id="UP000655830"/>
    </source>
</evidence>
<protein>
    <submittedName>
        <fullName evidence="3">Helix-turn-helix transcriptional regulator</fullName>
    </submittedName>
</protein>
<sequence>MESTSTFSTRLKELRKEYKMTQQALSDKLGIVRTAIANYETNRTMPDPTTLDKLSQIFNVSIDYLMGKSNIRTLGQEVIQDVPHSFKTKKEQLSYDEFMETAKAFFMDASEEDREAITRDISNLYWESKQINKNKYAPRNTKK</sequence>
<proteinExistence type="predicted"/>
<reference evidence="3" key="1">
    <citation type="submission" date="2020-08" db="EMBL/GenBank/DDBJ databases">
        <title>Genome public.</title>
        <authorList>
            <person name="Liu C."/>
            <person name="Sun Q."/>
        </authorList>
    </citation>
    <scope>NUCLEOTIDE SEQUENCE</scope>
    <source>
        <strain evidence="3">NSJ-12</strain>
    </source>
</reference>
<evidence type="ECO:0000256" key="1">
    <source>
        <dbReference type="ARBA" id="ARBA00023125"/>
    </source>
</evidence>
<dbReference type="Gene3D" id="1.10.260.40">
    <property type="entry name" value="lambda repressor-like DNA-binding domains"/>
    <property type="match status" value="1"/>
</dbReference>
<evidence type="ECO:0000259" key="2">
    <source>
        <dbReference type="PROSITE" id="PS50943"/>
    </source>
</evidence>
<organism evidence="3 4">
    <name type="scientific">Zhenhengia yiwuensis</name>
    <dbReference type="NCBI Taxonomy" id="2763666"/>
    <lineage>
        <taxon>Bacteria</taxon>
        <taxon>Bacillati</taxon>
        <taxon>Bacillota</taxon>
        <taxon>Clostridia</taxon>
        <taxon>Lachnospirales</taxon>
        <taxon>Lachnospiraceae</taxon>
        <taxon>Zhenhengia</taxon>
    </lineage>
</organism>
<dbReference type="PANTHER" id="PTHR46558:SF11">
    <property type="entry name" value="HTH-TYPE TRANSCRIPTIONAL REGULATOR XRE"/>
    <property type="match status" value="1"/>
</dbReference>